<evidence type="ECO:0000256" key="2">
    <source>
        <dbReference type="ARBA" id="ARBA00022737"/>
    </source>
</evidence>
<feature type="domain" description="TIR" evidence="5">
    <location>
        <begin position="26"/>
        <end position="192"/>
    </location>
</feature>
<dbReference type="SUPFAM" id="SSF46785">
    <property type="entry name" value="Winged helix' DNA-binding domain"/>
    <property type="match status" value="1"/>
</dbReference>
<dbReference type="Gene3D" id="1.10.8.430">
    <property type="entry name" value="Helical domain of apoptotic protease-activating factors"/>
    <property type="match status" value="1"/>
</dbReference>
<gene>
    <name evidence="6" type="ORF">ACJRO7_030954</name>
</gene>
<dbReference type="Pfam" id="PF01582">
    <property type="entry name" value="TIR"/>
    <property type="match status" value="1"/>
</dbReference>
<dbReference type="GO" id="GO:0006952">
    <property type="term" value="P:defense response"/>
    <property type="evidence" value="ECO:0007669"/>
    <property type="project" value="UniProtKB-KW"/>
</dbReference>
<sequence length="1281" mass="145592">MASSSSKERKRSYDVMASSSSKKSKRSYDVFLSFRGPDVRKNFLDHLYVALDQAGIFTYIDSEELRKGEQISPALMKAIKESQIATVVFSEDYASSSWCLEELTKIMECREQKGLKVFPVFYKVEPREVRWQRQSYGEAMAKHEVKFGKDSEKVNRWKKALCDAGNLSGEHFTDGYEAGLIQRVVQEISTQLSRTPLYVDKDLVGIDFRVQKLKTILNLQSEDDVLMVGLWGQGGVGKTTLAKAIHNAIFRDFQGASFLERVRENSINSNDLVPLQKKLLSQLLPGKELPIYNVGGGSQLIKQRLCNKKVLIILDDVDNACQLNALAKEREWFGEGSRIIITTRNKHLLTSHGINPNHIYEVKALKEGEALELLRKHAFRGNQEIEISSNLVHQVLHYARGLPLALQVLGAFLCGRGEDEWESTLQKLSETPDQEINDVLKVSYDGLEPYAKEIFLHIACFFKGRSTEYIKKVLDSCDFHTTIGIKILIERCLITGGIWTIQMHDLIQLMGMNIVKDEDRDDPINRSRLWLRDDVLDVLSEDKETKAVKAIVLQLPEPEDMHIGPNAFTKMKNLKLLILLNVDNSIQGPIHLPNGLRWFEWPNCGSTLEFSHGPKKLVGLDMRNSKIKGAPRHFKDLQNLKFINFSSCQSLVCTPNLDVTPNLKELHLSWCKNLERVHESVAYHGNLQFLNLYSCSKLHHFPNVLRTKNLLFLDLDCCSKLQRFPDIPDKIEGLRELSLTKTSIEELPASIENLVSLQNIDLSYCKKLAILPPSIYKLENLRDLNLSNCSKLMKFPKKEEDSSDPHAKTGFPQLLYLTLNECNLSEVEFLENPSCFPHLNWLDVSGCHQLKEILKIPRKLHYLIAYDCKSLSKIPSDIHHVQNAYLPLCPKLVNNGSAVNDLVNLEHFYPRGHFLLSGGEMPWCLLPNKEGYLSFTASKDLYKKIVALVVSVVFRKERTGDGQFALESFVNGKHMMVSDYRDYDYLVSCLDHVWLDRREPCDLWGGLEDAFGANDRSQFQVMITAEGTGAIVTKCGFRLICKPLEEDLEILLKDDQLLDPALVYEIRNEDCQTSLEEAYFAKPGLAMQDTSTVERCRYSLLPLECRHVSPRGEIPEEFILVEDGTISFMASQDLYYKFLGLALCVVVGVEGGENEISFDIVPHIHGQTRNGLSGTLGSFDSDQVWIQYLEPDVLWGVLEGEVDFGQFNERYLRFSVKLSLSGGTVKRLGYVLICTQLEDNLKAIIADNRLMDPVALWEDDNKFADPMDNKFLSKFKLSLES</sequence>
<evidence type="ECO:0000313" key="7">
    <source>
        <dbReference type="Proteomes" id="UP001634007"/>
    </source>
</evidence>
<evidence type="ECO:0000256" key="4">
    <source>
        <dbReference type="ARBA" id="ARBA00023027"/>
    </source>
</evidence>
<reference evidence="6 7" key="1">
    <citation type="submission" date="2024-11" db="EMBL/GenBank/DDBJ databases">
        <title>Chromosome-level genome assembly of Eucalyptus globulus Labill. provides insights into its genome evolution.</title>
        <authorList>
            <person name="Li X."/>
        </authorList>
    </citation>
    <scope>NUCLEOTIDE SEQUENCE [LARGE SCALE GENOMIC DNA]</scope>
    <source>
        <strain evidence="6">CL2024</strain>
        <tissue evidence="6">Fresh tender leaves</tissue>
    </source>
</reference>
<organism evidence="6 7">
    <name type="scientific">Eucalyptus globulus</name>
    <name type="common">Tasmanian blue gum</name>
    <dbReference type="NCBI Taxonomy" id="34317"/>
    <lineage>
        <taxon>Eukaryota</taxon>
        <taxon>Viridiplantae</taxon>
        <taxon>Streptophyta</taxon>
        <taxon>Embryophyta</taxon>
        <taxon>Tracheophyta</taxon>
        <taxon>Spermatophyta</taxon>
        <taxon>Magnoliopsida</taxon>
        <taxon>eudicotyledons</taxon>
        <taxon>Gunneridae</taxon>
        <taxon>Pentapetalae</taxon>
        <taxon>rosids</taxon>
        <taxon>malvids</taxon>
        <taxon>Myrtales</taxon>
        <taxon>Myrtaceae</taxon>
        <taxon>Myrtoideae</taxon>
        <taxon>Eucalypteae</taxon>
        <taxon>Eucalyptus</taxon>
    </lineage>
</organism>
<dbReference type="EMBL" id="JBJKBG010000008">
    <property type="protein sequence ID" value="KAL3725991.1"/>
    <property type="molecule type" value="Genomic_DNA"/>
</dbReference>
<dbReference type="InterPro" id="IPR058192">
    <property type="entry name" value="WHD_ROQ1-like"/>
</dbReference>
<dbReference type="PROSITE" id="PS50104">
    <property type="entry name" value="TIR"/>
    <property type="match status" value="1"/>
</dbReference>
<dbReference type="InterPro" id="IPR036390">
    <property type="entry name" value="WH_DNA-bd_sf"/>
</dbReference>
<evidence type="ECO:0000259" key="5">
    <source>
        <dbReference type="PROSITE" id="PS50104"/>
    </source>
</evidence>
<dbReference type="InterPro" id="IPR002182">
    <property type="entry name" value="NB-ARC"/>
</dbReference>
<dbReference type="PANTHER" id="PTHR11017">
    <property type="entry name" value="LEUCINE-RICH REPEAT-CONTAINING PROTEIN"/>
    <property type="match status" value="1"/>
</dbReference>
<dbReference type="Gene3D" id="3.40.50.10140">
    <property type="entry name" value="Toll/interleukin-1 receptor homology (TIR) domain"/>
    <property type="match status" value="1"/>
</dbReference>
<dbReference type="SMART" id="SM00382">
    <property type="entry name" value="AAA"/>
    <property type="match status" value="1"/>
</dbReference>
<dbReference type="Pfam" id="PF00931">
    <property type="entry name" value="NB-ARC"/>
    <property type="match status" value="1"/>
</dbReference>
<proteinExistence type="predicted"/>
<dbReference type="InterPro" id="IPR035897">
    <property type="entry name" value="Toll_tir_struct_dom_sf"/>
</dbReference>
<dbReference type="SUPFAM" id="SSF52058">
    <property type="entry name" value="L domain-like"/>
    <property type="match status" value="1"/>
</dbReference>
<dbReference type="InterPro" id="IPR027417">
    <property type="entry name" value="P-loop_NTPase"/>
</dbReference>
<dbReference type="Gene3D" id="3.40.50.300">
    <property type="entry name" value="P-loop containing nucleotide triphosphate hydrolases"/>
    <property type="match status" value="1"/>
</dbReference>
<dbReference type="SMART" id="SM00255">
    <property type="entry name" value="TIR"/>
    <property type="match status" value="1"/>
</dbReference>
<keyword evidence="4" id="KW-0520">NAD</keyword>
<accession>A0ABD3JJG3</accession>
<keyword evidence="7" id="KW-1185">Reference proteome</keyword>
<protein>
    <recommendedName>
        <fullName evidence="5">TIR domain-containing protein</fullName>
    </recommendedName>
</protein>
<keyword evidence="2" id="KW-0677">Repeat</keyword>
<dbReference type="InterPro" id="IPR042197">
    <property type="entry name" value="Apaf_helical"/>
</dbReference>
<dbReference type="SUPFAM" id="SSF52200">
    <property type="entry name" value="Toll/Interleukin receptor TIR domain"/>
    <property type="match status" value="1"/>
</dbReference>
<dbReference type="InterPro" id="IPR044974">
    <property type="entry name" value="Disease_R_plants"/>
</dbReference>
<dbReference type="InterPro" id="IPR058546">
    <property type="entry name" value="RPS4B/Roq1-like_LRR"/>
</dbReference>
<dbReference type="InterPro" id="IPR003593">
    <property type="entry name" value="AAA+_ATPase"/>
</dbReference>
<dbReference type="Pfam" id="PF23282">
    <property type="entry name" value="WHD_ROQ1"/>
    <property type="match status" value="1"/>
</dbReference>
<name>A0ABD3JJG3_EUCGL</name>
<dbReference type="FunFam" id="3.40.50.10140:FF:000007">
    <property type="entry name" value="Disease resistance protein (TIR-NBS-LRR class)"/>
    <property type="match status" value="1"/>
</dbReference>
<evidence type="ECO:0000256" key="3">
    <source>
        <dbReference type="ARBA" id="ARBA00022821"/>
    </source>
</evidence>
<dbReference type="Pfam" id="PF23286">
    <property type="entry name" value="LRR_13"/>
    <property type="match status" value="1"/>
</dbReference>
<dbReference type="Proteomes" id="UP001634007">
    <property type="component" value="Unassembled WGS sequence"/>
</dbReference>
<dbReference type="PRINTS" id="PR00364">
    <property type="entry name" value="DISEASERSIST"/>
</dbReference>
<dbReference type="Gene3D" id="3.80.10.10">
    <property type="entry name" value="Ribonuclease Inhibitor"/>
    <property type="match status" value="2"/>
</dbReference>
<evidence type="ECO:0000256" key="1">
    <source>
        <dbReference type="ARBA" id="ARBA00022614"/>
    </source>
</evidence>
<dbReference type="InterPro" id="IPR000157">
    <property type="entry name" value="TIR_dom"/>
</dbReference>
<keyword evidence="1" id="KW-0433">Leucine-rich repeat</keyword>
<keyword evidence="3" id="KW-0611">Plant defense</keyword>
<comment type="caution">
    <text evidence="6">The sequence shown here is derived from an EMBL/GenBank/DDBJ whole genome shotgun (WGS) entry which is preliminary data.</text>
</comment>
<dbReference type="InterPro" id="IPR032675">
    <property type="entry name" value="LRR_dom_sf"/>
</dbReference>
<dbReference type="SUPFAM" id="SSF52540">
    <property type="entry name" value="P-loop containing nucleoside triphosphate hydrolases"/>
    <property type="match status" value="1"/>
</dbReference>
<dbReference type="PANTHER" id="PTHR11017:SF292">
    <property type="entry name" value="AAA+ ATPASE DOMAIN-CONTAINING PROTEIN"/>
    <property type="match status" value="1"/>
</dbReference>
<evidence type="ECO:0000313" key="6">
    <source>
        <dbReference type="EMBL" id="KAL3725991.1"/>
    </source>
</evidence>